<sequence>MVRTTSAELKSSGKHLWSLSSLLLLVTTDSTPFIYRRPLAHHASLSDLVPRQALVPAPCRPISHCDHASVPTLDDAQRCEGSRILTLSPPPVYASHSTPAAVFKWAPTLALWGGAGAGAVMLFMSSVPLFKKDVLIKLPVIAPYFEDKTHPADNAF</sequence>
<dbReference type="AlphaFoldDB" id="A0A081CFW0"/>
<dbReference type="GeneID" id="26304671"/>
<evidence type="ECO:0000313" key="2">
    <source>
        <dbReference type="EMBL" id="GAK65556.1"/>
    </source>
</evidence>
<accession>A0A081CFW0</accession>
<keyword evidence="1" id="KW-0472">Membrane</keyword>
<reference evidence="2" key="1">
    <citation type="submission" date="2014-07" db="EMBL/GenBank/DDBJ databases">
        <title>Draft genome sequence of the yeast Pseudozyma antarctica JCM 10317 known as a producer of lipase B which used in a wide range of industrial applications.</title>
        <authorList>
            <person name="Morita T."/>
            <person name="Saika A."/>
            <person name="Koike H."/>
        </authorList>
    </citation>
    <scope>NUCLEOTIDE SEQUENCE</scope>
    <source>
        <strain evidence="2">JCM 10317</strain>
    </source>
</reference>
<organism evidence="2">
    <name type="scientific">Pseudozyma antarctica</name>
    <name type="common">Yeast</name>
    <name type="synonym">Candida antarctica</name>
    <dbReference type="NCBI Taxonomy" id="84753"/>
    <lineage>
        <taxon>Eukaryota</taxon>
        <taxon>Fungi</taxon>
        <taxon>Dikarya</taxon>
        <taxon>Basidiomycota</taxon>
        <taxon>Ustilaginomycotina</taxon>
        <taxon>Ustilaginomycetes</taxon>
        <taxon>Ustilaginales</taxon>
        <taxon>Ustilaginaceae</taxon>
        <taxon>Moesziomyces</taxon>
    </lineage>
</organism>
<dbReference type="PANTHER" id="PTHR28254">
    <property type="entry name" value="CYTOCHROME B-C1 COMPLEX SUBUNIT 10"/>
    <property type="match status" value="1"/>
</dbReference>
<dbReference type="Proteomes" id="UP000053758">
    <property type="component" value="Unassembled WGS sequence"/>
</dbReference>
<keyword evidence="1" id="KW-1133">Transmembrane helix</keyword>
<dbReference type="GO" id="GO:0005739">
    <property type="term" value="C:mitochondrion"/>
    <property type="evidence" value="ECO:0007669"/>
    <property type="project" value="GOC"/>
</dbReference>
<keyword evidence="3" id="KW-1185">Reference proteome</keyword>
<dbReference type="Pfam" id="PF09796">
    <property type="entry name" value="QCR10"/>
    <property type="match status" value="1"/>
</dbReference>
<protein>
    <submittedName>
        <fullName evidence="2">Uncharacterized protein</fullName>
    </submittedName>
</protein>
<gene>
    <name evidence="2" type="ORF">PAN0_009d3773</name>
</gene>
<evidence type="ECO:0000313" key="3">
    <source>
        <dbReference type="Proteomes" id="UP000053758"/>
    </source>
</evidence>
<proteinExistence type="predicted"/>
<dbReference type="InterPro" id="IPR019182">
    <property type="entry name" value="Cytochrome_b-c1_su10_fun"/>
</dbReference>
<name>A0A081CFW0_PSEA2</name>
<evidence type="ECO:0000256" key="1">
    <source>
        <dbReference type="SAM" id="Phobius"/>
    </source>
</evidence>
<dbReference type="RefSeq" id="XP_014656219.1">
    <property type="nucleotide sequence ID" value="XM_014800733.1"/>
</dbReference>
<feature type="transmembrane region" description="Helical" evidence="1">
    <location>
        <begin position="109"/>
        <end position="130"/>
    </location>
</feature>
<dbReference type="GO" id="GO:0006122">
    <property type="term" value="P:mitochondrial electron transport, ubiquinol to cytochrome c"/>
    <property type="evidence" value="ECO:0007669"/>
    <property type="project" value="InterPro"/>
</dbReference>
<dbReference type="EMBL" id="DF830076">
    <property type="protein sequence ID" value="GAK65556.1"/>
    <property type="molecule type" value="Genomic_DNA"/>
</dbReference>
<dbReference type="PANTHER" id="PTHR28254:SF1">
    <property type="entry name" value="CYTOCHROME B-C1 COMPLEX SUBUNIT 10, MITOCHONDRIAL"/>
    <property type="match status" value="1"/>
</dbReference>
<keyword evidence="1" id="KW-0812">Transmembrane</keyword>
<dbReference type="HOGENOM" id="CLU_1686326_0_0_1"/>